<keyword evidence="2" id="KW-1185">Reference proteome</keyword>
<organism evidence="1 2">
    <name type="scientific">Portunus trituberculatus</name>
    <name type="common">Swimming crab</name>
    <name type="synonym">Neptunus trituberculatus</name>
    <dbReference type="NCBI Taxonomy" id="210409"/>
    <lineage>
        <taxon>Eukaryota</taxon>
        <taxon>Metazoa</taxon>
        <taxon>Ecdysozoa</taxon>
        <taxon>Arthropoda</taxon>
        <taxon>Crustacea</taxon>
        <taxon>Multicrustacea</taxon>
        <taxon>Malacostraca</taxon>
        <taxon>Eumalacostraca</taxon>
        <taxon>Eucarida</taxon>
        <taxon>Decapoda</taxon>
        <taxon>Pleocyemata</taxon>
        <taxon>Brachyura</taxon>
        <taxon>Eubrachyura</taxon>
        <taxon>Portunoidea</taxon>
        <taxon>Portunidae</taxon>
        <taxon>Portuninae</taxon>
        <taxon>Portunus</taxon>
    </lineage>
</organism>
<comment type="caution">
    <text evidence="1">The sequence shown here is derived from an EMBL/GenBank/DDBJ whole genome shotgun (WGS) entry which is preliminary data.</text>
</comment>
<proteinExistence type="predicted"/>
<reference evidence="1 2" key="1">
    <citation type="submission" date="2019-05" db="EMBL/GenBank/DDBJ databases">
        <title>Another draft genome of Portunus trituberculatus and its Hox gene families provides insights of decapod evolution.</title>
        <authorList>
            <person name="Jeong J.-H."/>
            <person name="Song I."/>
            <person name="Kim S."/>
            <person name="Choi T."/>
            <person name="Kim D."/>
            <person name="Ryu S."/>
            <person name="Kim W."/>
        </authorList>
    </citation>
    <scope>NUCLEOTIDE SEQUENCE [LARGE SCALE GENOMIC DNA]</scope>
    <source>
        <tissue evidence="1">Muscle</tissue>
    </source>
</reference>
<name>A0A5B7FV02_PORTR</name>
<evidence type="ECO:0000313" key="1">
    <source>
        <dbReference type="EMBL" id="MPC51590.1"/>
    </source>
</evidence>
<dbReference type="EMBL" id="VSRR010010277">
    <property type="protein sequence ID" value="MPC51590.1"/>
    <property type="molecule type" value="Genomic_DNA"/>
</dbReference>
<sequence>MENIVSLIFPTRDTSSAPGLELGGGRGGGGGGRGGWGVACGEVWRVWCGEVRWCCSDEPSKQEADVRSIA</sequence>
<protein>
    <submittedName>
        <fullName evidence="1">Uncharacterized protein</fullName>
    </submittedName>
</protein>
<dbReference type="AlphaFoldDB" id="A0A5B7FV02"/>
<accession>A0A5B7FV02</accession>
<evidence type="ECO:0000313" key="2">
    <source>
        <dbReference type="Proteomes" id="UP000324222"/>
    </source>
</evidence>
<dbReference type="Proteomes" id="UP000324222">
    <property type="component" value="Unassembled WGS sequence"/>
</dbReference>
<gene>
    <name evidence="1" type="ORF">E2C01_045439</name>
</gene>